<comment type="caution">
    <text evidence="1">The sequence shown here is derived from an EMBL/GenBank/DDBJ whole genome shotgun (WGS) entry which is preliminary data.</text>
</comment>
<dbReference type="Proteomes" id="UP001060215">
    <property type="component" value="Chromosome 3"/>
</dbReference>
<dbReference type="EMBL" id="CM045760">
    <property type="protein sequence ID" value="KAI8027093.1"/>
    <property type="molecule type" value="Genomic_DNA"/>
</dbReference>
<organism evidence="1 2">
    <name type="scientific">Camellia lanceoleosa</name>
    <dbReference type="NCBI Taxonomy" id="1840588"/>
    <lineage>
        <taxon>Eukaryota</taxon>
        <taxon>Viridiplantae</taxon>
        <taxon>Streptophyta</taxon>
        <taxon>Embryophyta</taxon>
        <taxon>Tracheophyta</taxon>
        <taxon>Spermatophyta</taxon>
        <taxon>Magnoliopsida</taxon>
        <taxon>eudicotyledons</taxon>
        <taxon>Gunneridae</taxon>
        <taxon>Pentapetalae</taxon>
        <taxon>asterids</taxon>
        <taxon>Ericales</taxon>
        <taxon>Theaceae</taxon>
        <taxon>Camellia</taxon>
    </lineage>
</organism>
<evidence type="ECO:0000313" key="1">
    <source>
        <dbReference type="EMBL" id="KAI8027093.1"/>
    </source>
</evidence>
<reference evidence="1 2" key="1">
    <citation type="journal article" date="2022" name="Plant J.">
        <title>Chromosome-level genome of Camellia lanceoleosa provides a valuable resource for understanding genome evolution and self-incompatibility.</title>
        <authorList>
            <person name="Gong W."/>
            <person name="Xiao S."/>
            <person name="Wang L."/>
            <person name="Liao Z."/>
            <person name="Chang Y."/>
            <person name="Mo W."/>
            <person name="Hu G."/>
            <person name="Li W."/>
            <person name="Zhao G."/>
            <person name="Zhu H."/>
            <person name="Hu X."/>
            <person name="Ji K."/>
            <person name="Xiang X."/>
            <person name="Song Q."/>
            <person name="Yuan D."/>
            <person name="Jin S."/>
            <person name="Zhang L."/>
        </authorList>
    </citation>
    <scope>NUCLEOTIDE SEQUENCE [LARGE SCALE GENOMIC DNA]</scope>
    <source>
        <strain evidence="1">SQ_2022a</strain>
    </source>
</reference>
<sequence length="292" mass="33501">MTSASELFQNRRSRFGRNSLDQGLDRSFHQQQQQSHRNRGHDHHHHYQIHNNTTRRDRHDLEGSDPLRRPPLIRHHSNRPPNSEHDTVRHDEGSNQSSSGNTINLENLGGIHHNRRFSGNERLPGAVLLARERLLERLRGVSLSENRQSNRASSGRNRNVLTFGDHFRLLDAGDWETAISREWLAGFTDSISQTDQLLVPRETSQRPPGLTQEALHRLQLEVFSKAKYSSEGEMLRASQECSICLESFMEGDELICLPCTHRFHSGCLDPWVRTCGDCPYCRRGIVATSHIE</sequence>
<evidence type="ECO:0000313" key="2">
    <source>
        <dbReference type="Proteomes" id="UP001060215"/>
    </source>
</evidence>
<accession>A0ACC0IN34</accession>
<gene>
    <name evidence="1" type="ORF">LOK49_LG02G03382</name>
</gene>
<keyword evidence="2" id="KW-1185">Reference proteome</keyword>
<name>A0ACC0IN34_9ERIC</name>
<protein>
    <submittedName>
        <fullName evidence="1">E3 ubiquitin-protein ligase RHY1A</fullName>
    </submittedName>
</protein>
<proteinExistence type="predicted"/>